<organism evidence="2 3">
    <name type="scientific">Rhizophlyctis rosea</name>
    <dbReference type="NCBI Taxonomy" id="64517"/>
    <lineage>
        <taxon>Eukaryota</taxon>
        <taxon>Fungi</taxon>
        <taxon>Fungi incertae sedis</taxon>
        <taxon>Chytridiomycota</taxon>
        <taxon>Chytridiomycota incertae sedis</taxon>
        <taxon>Chytridiomycetes</taxon>
        <taxon>Rhizophlyctidales</taxon>
        <taxon>Rhizophlyctidaceae</taxon>
        <taxon>Rhizophlyctis</taxon>
    </lineage>
</organism>
<dbReference type="EMBL" id="JADGJD010000191">
    <property type="protein sequence ID" value="KAJ3053643.1"/>
    <property type="molecule type" value="Genomic_DNA"/>
</dbReference>
<dbReference type="InterPro" id="IPR027417">
    <property type="entry name" value="P-loop_NTPase"/>
</dbReference>
<dbReference type="CDD" id="cd23767">
    <property type="entry name" value="IQCD"/>
    <property type="match status" value="1"/>
</dbReference>
<proteinExistence type="predicted"/>
<feature type="compositionally biased region" description="Basic and acidic residues" evidence="1">
    <location>
        <begin position="546"/>
        <end position="559"/>
    </location>
</feature>
<keyword evidence="3" id="KW-1185">Reference proteome</keyword>
<dbReference type="PROSITE" id="PS50096">
    <property type="entry name" value="IQ"/>
    <property type="match status" value="2"/>
</dbReference>
<evidence type="ECO:0000313" key="3">
    <source>
        <dbReference type="Proteomes" id="UP001212841"/>
    </source>
</evidence>
<sequence length="599" mass="69315">MAAQAWPTNNGAAGNDPQVISQFHQQLWGFDPIKLLETIEFPNDKFERLLKVSKNARLLAIARLPIPLNIKSINVPINTTPAAKPNPVQLRRSSLAGGVAREDAQLKEQLARSAAAIIIQSAVRGWMTRRKFVAVMYWRMSTETHGEGDFEMYPGLPSVADLSVQERLILRFRKYCRTFDMLNRLPPDFPYFAAAYIQAHWRGYIMRRSYIRFKEMTADEREGRAGIEARKEMAWRAQKAAGRFNTWEQAARKIQGAWKRFYNFKIYRFLRDLIKFRERGDPRKLLKYINPREANLIDGAMSAHVKFRLGGITFPPTIYYKIFVHKNLVDMNAFSPRDYTAPYSKQVLPRDLFDKTGKLPEYADVPTAKGGWYMRSENNGWRAVSDRVWEERQQPTTQIAGDKTTEFHHVKLMRRQEVEKKKKLKRLIWLQKMYREGKKLALESEFKVPTDENLPPPIPEALTTNPYVDPLQTDDIANQILSDLEADAETWQNADWLIRWTRALDFEQYHDGWLELATTGRSDDPSTFDLDGNGAYMLDDLIHADDKSATDMPPERNENEELPEGVTAMKGKKARPWSGRSQQSIGDVMFSSRTYDDDF</sequence>
<gene>
    <name evidence="2" type="ORF">HK097_003756</name>
</gene>
<dbReference type="PANTHER" id="PTHR33504:SF2">
    <property type="entry name" value="PROTEIN MFI"/>
    <property type="match status" value="1"/>
</dbReference>
<dbReference type="PANTHER" id="PTHR33504">
    <property type="entry name" value="NADH DEHYDROGENASE (UBIQUINONE) 1 BETA SUBCOMPLEX, 4"/>
    <property type="match status" value="1"/>
</dbReference>
<comment type="caution">
    <text evidence="2">The sequence shown here is derived from an EMBL/GenBank/DDBJ whole genome shotgun (WGS) entry which is preliminary data.</text>
</comment>
<evidence type="ECO:0000313" key="2">
    <source>
        <dbReference type="EMBL" id="KAJ3053643.1"/>
    </source>
</evidence>
<reference evidence="2" key="1">
    <citation type="submission" date="2020-05" db="EMBL/GenBank/DDBJ databases">
        <title>Phylogenomic resolution of chytrid fungi.</title>
        <authorList>
            <person name="Stajich J.E."/>
            <person name="Amses K."/>
            <person name="Simmons R."/>
            <person name="Seto K."/>
            <person name="Myers J."/>
            <person name="Bonds A."/>
            <person name="Quandt C.A."/>
            <person name="Barry K."/>
            <person name="Liu P."/>
            <person name="Grigoriev I."/>
            <person name="Longcore J.E."/>
            <person name="James T.Y."/>
        </authorList>
    </citation>
    <scope>NUCLEOTIDE SEQUENCE</scope>
    <source>
        <strain evidence="2">JEL0318</strain>
    </source>
</reference>
<dbReference type="SMART" id="SM00015">
    <property type="entry name" value="IQ"/>
    <property type="match status" value="3"/>
</dbReference>
<feature type="region of interest" description="Disordered" evidence="1">
    <location>
        <begin position="546"/>
        <end position="583"/>
    </location>
</feature>
<accession>A0AAD5SEI8</accession>
<evidence type="ECO:0000256" key="1">
    <source>
        <dbReference type="SAM" id="MobiDB-lite"/>
    </source>
</evidence>
<dbReference type="Pfam" id="PF00612">
    <property type="entry name" value="IQ"/>
    <property type="match status" value="2"/>
</dbReference>
<protein>
    <submittedName>
        <fullName evidence="2">Uncharacterized protein</fullName>
    </submittedName>
</protein>
<dbReference type="SUPFAM" id="SSF52540">
    <property type="entry name" value="P-loop containing nucleoside triphosphate hydrolases"/>
    <property type="match status" value="1"/>
</dbReference>
<dbReference type="InterPro" id="IPR000048">
    <property type="entry name" value="IQ_motif_EF-hand-BS"/>
</dbReference>
<dbReference type="Gene3D" id="1.20.5.190">
    <property type="match status" value="1"/>
</dbReference>
<name>A0AAD5SEI8_9FUNG</name>
<dbReference type="AlphaFoldDB" id="A0AAD5SEI8"/>
<dbReference type="Proteomes" id="UP001212841">
    <property type="component" value="Unassembled WGS sequence"/>
</dbReference>